<dbReference type="AlphaFoldDB" id="A0A0A9A6V5"/>
<proteinExistence type="predicted"/>
<protein>
    <submittedName>
        <fullName evidence="1">Uncharacterized protein</fullName>
    </submittedName>
</protein>
<dbReference type="EMBL" id="GBRH01251064">
    <property type="protein sequence ID" value="JAD46831.1"/>
    <property type="molecule type" value="Transcribed_RNA"/>
</dbReference>
<reference evidence="1" key="1">
    <citation type="submission" date="2014-09" db="EMBL/GenBank/DDBJ databases">
        <authorList>
            <person name="Magalhaes I.L.F."/>
            <person name="Oliveira U."/>
            <person name="Santos F.R."/>
            <person name="Vidigal T.H.D.A."/>
            <person name="Brescovit A.D."/>
            <person name="Santos A.J."/>
        </authorList>
    </citation>
    <scope>NUCLEOTIDE SEQUENCE</scope>
    <source>
        <tissue evidence="1">Shoot tissue taken approximately 20 cm above the soil surface</tissue>
    </source>
</reference>
<reference evidence="1" key="2">
    <citation type="journal article" date="2015" name="Data Brief">
        <title>Shoot transcriptome of the giant reed, Arundo donax.</title>
        <authorList>
            <person name="Barrero R.A."/>
            <person name="Guerrero F.D."/>
            <person name="Moolhuijzen P."/>
            <person name="Goolsby J.A."/>
            <person name="Tidwell J."/>
            <person name="Bellgard S.E."/>
            <person name="Bellgard M.I."/>
        </authorList>
    </citation>
    <scope>NUCLEOTIDE SEQUENCE</scope>
    <source>
        <tissue evidence="1">Shoot tissue taken approximately 20 cm above the soil surface</tissue>
    </source>
</reference>
<name>A0A0A9A6V5_ARUDO</name>
<sequence length="20" mass="2307">MRYHAICIVDSLGWFGPLEV</sequence>
<organism evidence="1">
    <name type="scientific">Arundo donax</name>
    <name type="common">Giant reed</name>
    <name type="synonym">Donax arundinaceus</name>
    <dbReference type="NCBI Taxonomy" id="35708"/>
    <lineage>
        <taxon>Eukaryota</taxon>
        <taxon>Viridiplantae</taxon>
        <taxon>Streptophyta</taxon>
        <taxon>Embryophyta</taxon>
        <taxon>Tracheophyta</taxon>
        <taxon>Spermatophyta</taxon>
        <taxon>Magnoliopsida</taxon>
        <taxon>Liliopsida</taxon>
        <taxon>Poales</taxon>
        <taxon>Poaceae</taxon>
        <taxon>PACMAD clade</taxon>
        <taxon>Arundinoideae</taxon>
        <taxon>Arundineae</taxon>
        <taxon>Arundo</taxon>
    </lineage>
</organism>
<accession>A0A0A9A6V5</accession>
<evidence type="ECO:0000313" key="1">
    <source>
        <dbReference type="EMBL" id="JAD46831.1"/>
    </source>
</evidence>